<dbReference type="SUPFAM" id="SSF53756">
    <property type="entry name" value="UDP-Glycosyltransferase/glycogen phosphorylase"/>
    <property type="match status" value="1"/>
</dbReference>
<reference evidence="2" key="1">
    <citation type="submission" date="2020-05" db="EMBL/GenBank/DDBJ databases">
        <authorList>
            <person name="Chiriac C."/>
            <person name="Salcher M."/>
            <person name="Ghai R."/>
            <person name="Kavagutti S V."/>
        </authorList>
    </citation>
    <scope>NUCLEOTIDE SEQUENCE</scope>
</reference>
<protein>
    <submittedName>
        <fullName evidence="2">Unannotated protein</fullName>
    </submittedName>
</protein>
<dbReference type="AlphaFoldDB" id="A0A6J6E290"/>
<name>A0A6J6E290_9ZZZZ</name>
<dbReference type="InterPro" id="IPR001296">
    <property type="entry name" value="Glyco_trans_1"/>
</dbReference>
<evidence type="ECO:0000259" key="1">
    <source>
        <dbReference type="Pfam" id="PF00534"/>
    </source>
</evidence>
<feature type="domain" description="Glycosyl transferase family 1" evidence="1">
    <location>
        <begin position="263"/>
        <end position="371"/>
    </location>
</feature>
<sequence>MADITSVLRSGLEDETFRSLLSEIARKVSTRWTWDRVGRAVVVALSEDPPLTAARRSHRRRVALVGPFAGSPSGIGAYNDRVLKAWNSSQRSADLEPVIDLTATDGTAGNRRNVAGLGRYFHKHDFDAMVNTLGSSEYHAATLASLGENPGHVWLHEPTLVGCHVGIGHLSGQRDWAESRLREELRRCGVPESAWPTDPLDADAYHRANITFLEPVITGAESVIVSSDEAADVVKSIDPNHPPILVMPLATLHNERVPMPAGRTIVSYGWLDESKKPEVLIGAVATLSGWMRDIRLVFAGGCSPELRARLDAVVTARHLEEWVHFTGWLDADQLNETLLTARVGVQLRRNARGQRSGAVAELNSRGIPVVSDIGAEEITDADFLSEVLRPLLTNDHDWQQASDESWRAGREFLFEDLADALDRWVFPTRPHARGTITRVHDLMPELRERSSLS</sequence>
<dbReference type="EMBL" id="CAEZTS010000019">
    <property type="protein sequence ID" value="CAB4570630.1"/>
    <property type="molecule type" value="Genomic_DNA"/>
</dbReference>
<dbReference type="GO" id="GO:0016757">
    <property type="term" value="F:glycosyltransferase activity"/>
    <property type="evidence" value="ECO:0007669"/>
    <property type="project" value="InterPro"/>
</dbReference>
<accession>A0A6J6E290</accession>
<proteinExistence type="predicted"/>
<gene>
    <name evidence="2" type="ORF">UFOPK1722_00352</name>
</gene>
<dbReference type="Pfam" id="PF00534">
    <property type="entry name" value="Glycos_transf_1"/>
    <property type="match status" value="1"/>
</dbReference>
<organism evidence="2">
    <name type="scientific">freshwater metagenome</name>
    <dbReference type="NCBI Taxonomy" id="449393"/>
    <lineage>
        <taxon>unclassified sequences</taxon>
        <taxon>metagenomes</taxon>
        <taxon>ecological metagenomes</taxon>
    </lineage>
</organism>
<dbReference type="Gene3D" id="3.40.50.2000">
    <property type="entry name" value="Glycogen Phosphorylase B"/>
    <property type="match status" value="1"/>
</dbReference>
<evidence type="ECO:0000313" key="2">
    <source>
        <dbReference type="EMBL" id="CAB4570630.1"/>
    </source>
</evidence>